<feature type="transmembrane region" description="Helical" evidence="7">
    <location>
        <begin position="170"/>
        <end position="189"/>
    </location>
</feature>
<dbReference type="GO" id="GO:0015297">
    <property type="term" value="F:antiporter activity"/>
    <property type="evidence" value="ECO:0007669"/>
    <property type="project" value="InterPro"/>
</dbReference>
<dbReference type="PANTHER" id="PTHR43549:SF3">
    <property type="entry name" value="MULTIDRUG RESISTANCE PROTEIN YPNP-RELATED"/>
    <property type="match status" value="1"/>
</dbReference>
<dbReference type="EMBL" id="BSPD01000031">
    <property type="protein sequence ID" value="GLS25594.1"/>
    <property type="molecule type" value="Genomic_DNA"/>
</dbReference>
<evidence type="ECO:0000313" key="9">
    <source>
        <dbReference type="Proteomes" id="UP001156870"/>
    </source>
</evidence>
<evidence type="ECO:0000256" key="5">
    <source>
        <dbReference type="ARBA" id="ARBA00022989"/>
    </source>
</evidence>
<dbReference type="InterPro" id="IPR002528">
    <property type="entry name" value="MATE_fam"/>
</dbReference>
<evidence type="ECO:0000256" key="1">
    <source>
        <dbReference type="ARBA" id="ARBA00004429"/>
    </source>
</evidence>
<feature type="transmembrane region" description="Helical" evidence="7">
    <location>
        <begin position="242"/>
        <end position="268"/>
    </location>
</feature>
<protein>
    <submittedName>
        <fullName evidence="8">MATE family efflux transporter</fullName>
    </submittedName>
</protein>
<feature type="transmembrane region" description="Helical" evidence="7">
    <location>
        <begin position="21"/>
        <end position="44"/>
    </location>
</feature>
<keyword evidence="6 7" id="KW-0472">Membrane</keyword>
<feature type="transmembrane region" description="Helical" evidence="7">
    <location>
        <begin position="288"/>
        <end position="305"/>
    </location>
</feature>
<keyword evidence="5 7" id="KW-1133">Transmembrane helix</keyword>
<comment type="caution">
    <text evidence="8">The sequence shown here is derived from an EMBL/GenBank/DDBJ whole genome shotgun (WGS) entry which is preliminary data.</text>
</comment>
<evidence type="ECO:0000313" key="8">
    <source>
        <dbReference type="EMBL" id="GLS25594.1"/>
    </source>
</evidence>
<dbReference type="PANTHER" id="PTHR43549">
    <property type="entry name" value="MULTIDRUG RESISTANCE PROTEIN YPNP-RELATED"/>
    <property type="match status" value="1"/>
</dbReference>
<dbReference type="AlphaFoldDB" id="A0AA37WL57"/>
<keyword evidence="4 7" id="KW-0812">Transmembrane</keyword>
<dbReference type="NCBIfam" id="TIGR00797">
    <property type="entry name" value="matE"/>
    <property type="match status" value="1"/>
</dbReference>
<evidence type="ECO:0000256" key="3">
    <source>
        <dbReference type="ARBA" id="ARBA00022475"/>
    </source>
</evidence>
<dbReference type="RefSeq" id="WP_232594178.1">
    <property type="nucleotide sequence ID" value="NZ_BSPD01000031.1"/>
</dbReference>
<evidence type="ECO:0000256" key="7">
    <source>
        <dbReference type="SAM" id="Phobius"/>
    </source>
</evidence>
<keyword evidence="9" id="KW-1185">Reference proteome</keyword>
<dbReference type="GO" id="GO:0005886">
    <property type="term" value="C:plasma membrane"/>
    <property type="evidence" value="ECO:0007669"/>
    <property type="project" value="UniProtKB-SubCell"/>
</dbReference>
<accession>A0AA37WL57</accession>
<dbReference type="Proteomes" id="UP001156870">
    <property type="component" value="Unassembled WGS sequence"/>
</dbReference>
<reference evidence="8 9" key="1">
    <citation type="journal article" date="2014" name="Int. J. Syst. Evol. Microbiol.">
        <title>Complete genome sequence of Corynebacterium casei LMG S-19264T (=DSM 44701T), isolated from a smear-ripened cheese.</title>
        <authorList>
            <consortium name="US DOE Joint Genome Institute (JGI-PGF)"/>
            <person name="Walter F."/>
            <person name="Albersmeier A."/>
            <person name="Kalinowski J."/>
            <person name="Ruckert C."/>
        </authorList>
    </citation>
    <scope>NUCLEOTIDE SEQUENCE [LARGE SCALE GENOMIC DNA]</scope>
    <source>
        <strain evidence="8 9">NBRC 110095</strain>
    </source>
</reference>
<feature type="transmembrane region" description="Helical" evidence="7">
    <location>
        <begin position="415"/>
        <end position="439"/>
    </location>
</feature>
<dbReference type="PIRSF" id="PIRSF006603">
    <property type="entry name" value="DinF"/>
    <property type="match status" value="1"/>
</dbReference>
<feature type="transmembrane region" description="Helical" evidence="7">
    <location>
        <begin position="136"/>
        <end position="158"/>
    </location>
</feature>
<dbReference type="Pfam" id="PF01554">
    <property type="entry name" value="MatE"/>
    <property type="match status" value="2"/>
</dbReference>
<name>A0AA37WL57_9GAMM</name>
<feature type="transmembrane region" description="Helical" evidence="7">
    <location>
        <begin position="359"/>
        <end position="383"/>
    </location>
</feature>
<evidence type="ECO:0000256" key="2">
    <source>
        <dbReference type="ARBA" id="ARBA00022448"/>
    </source>
</evidence>
<keyword evidence="3" id="KW-1003">Cell membrane</keyword>
<gene>
    <name evidence="8" type="ORF">GCM10007877_13080</name>
</gene>
<feature type="transmembrane region" description="Helical" evidence="7">
    <location>
        <begin position="390"/>
        <end position="409"/>
    </location>
</feature>
<evidence type="ECO:0000256" key="6">
    <source>
        <dbReference type="ARBA" id="ARBA00023136"/>
    </source>
</evidence>
<keyword evidence="2" id="KW-0813">Transport</keyword>
<dbReference type="GO" id="GO:0042910">
    <property type="term" value="F:xenobiotic transmembrane transporter activity"/>
    <property type="evidence" value="ECO:0007669"/>
    <property type="project" value="InterPro"/>
</dbReference>
<comment type="subcellular location">
    <subcellularLocation>
        <location evidence="1">Cell inner membrane</location>
        <topology evidence="1">Multi-pass membrane protein</topology>
    </subcellularLocation>
</comment>
<sequence length="449" mass="48160">MTTTISAKLVEGSVSEQLRRMAIPMTWAILAMMSFSAVDTYFVAQLGETPLAAMSFTFPVVMVLTSVAIGLGAGASSVLARSIGSGDEATARRLATDAISLSCLISVAFAVLLYGFNDWIFLQLGAPKSLLTDIRAYMGPWLLGAPALVLVMVSMSALRAMGMTSTQSKIMIISGLVNVVLDPLLIFGLGPIPRMELAGAAWASFITRWITLFVALWLVGYRLHLLTSPFCSFRVLWQSWRSILHVGVPAMATNVIIPLSSGFVVALVAREGESAVAGLGVATRLEPIALVVFYALSSVVGPFFGQNQGAGRYDRLQEALRQLSWFCLGWGVGLAVLFWVLGGWLVGFFSDIPEVRSVALSYLMLVPISYGAYGIVMSVNAAFNGLAKPMPGVVISACRVLILYMPLAWLGLQLWGVNGVFIATAACNLLVGGIAFLWMRRTLNLPSVQ</sequence>
<dbReference type="InterPro" id="IPR048279">
    <property type="entry name" value="MdtK-like"/>
</dbReference>
<dbReference type="InterPro" id="IPR052031">
    <property type="entry name" value="Membrane_Transporter-Flippase"/>
</dbReference>
<feature type="transmembrane region" description="Helical" evidence="7">
    <location>
        <begin position="201"/>
        <end position="221"/>
    </location>
</feature>
<feature type="transmembrane region" description="Helical" evidence="7">
    <location>
        <begin position="325"/>
        <end position="347"/>
    </location>
</feature>
<feature type="transmembrane region" description="Helical" evidence="7">
    <location>
        <begin position="56"/>
        <end position="82"/>
    </location>
</feature>
<evidence type="ECO:0000256" key="4">
    <source>
        <dbReference type="ARBA" id="ARBA00022692"/>
    </source>
</evidence>
<feature type="transmembrane region" description="Helical" evidence="7">
    <location>
        <begin position="94"/>
        <end position="116"/>
    </location>
</feature>
<proteinExistence type="predicted"/>
<organism evidence="8 9">
    <name type="scientific">Marinibactrum halimedae</name>
    <dbReference type="NCBI Taxonomy" id="1444977"/>
    <lineage>
        <taxon>Bacteria</taxon>
        <taxon>Pseudomonadati</taxon>
        <taxon>Pseudomonadota</taxon>
        <taxon>Gammaproteobacteria</taxon>
        <taxon>Cellvibrionales</taxon>
        <taxon>Cellvibrionaceae</taxon>
        <taxon>Marinibactrum</taxon>
    </lineage>
</organism>